<dbReference type="PANTHER" id="PTHR23048:SF0">
    <property type="entry name" value="CALMODULIN LIKE 3"/>
    <property type="match status" value="1"/>
</dbReference>
<dbReference type="GO" id="GO:0016460">
    <property type="term" value="C:myosin II complex"/>
    <property type="evidence" value="ECO:0007669"/>
    <property type="project" value="TreeGrafter"/>
</dbReference>
<dbReference type="FunFam" id="1.10.238.10:FF:000001">
    <property type="entry name" value="Calmodulin 1"/>
    <property type="match status" value="1"/>
</dbReference>
<evidence type="ECO:0000256" key="3">
    <source>
        <dbReference type="ARBA" id="ARBA00023179"/>
    </source>
</evidence>
<evidence type="ECO:0000256" key="2">
    <source>
        <dbReference type="ARBA" id="ARBA00022837"/>
    </source>
</evidence>
<evidence type="ECO:0000313" key="6">
    <source>
        <dbReference type="EMBL" id="CEK73764.1"/>
    </source>
</evidence>
<dbReference type="InterPro" id="IPR011992">
    <property type="entry name" value="EF-hand-dom_pair"/>
</dbReference>
<dbReference type="Pfam" id="PF13499">
    <property type="entry name" value="EF-hand_7"/>
    <property type="match status" value="1"/>
</dbReference>
<proteinExistence type="predicted"/>
<keyword evidence="3" id="KW-0514">Muscle protein</keyword>
<keyword evidence="1" id="KW-0677">Repeat</keyword>
<feature type="domain" description="EF-hand" evidence="4">
    <location>
        <begin position="119"/>
        <end position="150"/>
    </location>
</feature>
<sequence length="150" mass="17224">MGSEFKITDKQYSEANQTFTLFDKKGDGTISTKDLNLIFKSLGLQVDGQKLKDWADDADEEACGFIKWEQFKLIFEIKLKEDEDEREIKEAFRVLDKGNKGVIAVDDLRWILRSLGDDLSDDEIEDMINETDTDGSGTVDYEEFRNLMCS</sequence>
<dbReference type="SMART" id="SM00054">
    <property type="entry name" value="EFh"/>
    <property type="match status" value="3"/>
</dbReference>
<feature type="domain" description="EF-hand" evidence="4">
    <location>
        <begin position="10"/>
        <end position="45"/>
    </location>
</feature>
<name>A0A0B6ZYS9_9EUPU</name>
<evidence type="ECO:0000313" key="5">
    <source>
        <dbReference type="EMBL" id="CEK73763.1"/>
    </source>
</evidence>
<evidence type="ECO:0000256" key="1">
    <source>
        <dbReference type="ARBA" id="ARBA00022737"/>
    </source>
</evidence>
<keyword evidence="2" id="KW-0106">Calcium</keyword>
<dbReference type="Pfam" id="PF13202">
    <property type="entry name" value="EF-hand_5"/>
    <property type="match status" value="1"/>
</dbReference>
<protein>
    <recommendedName>
        <fullName evidence="4">EF-hand domain-containing protein</fullName>
    </recommendedName>
</protein>
<dbReference type="SUPFAM" id="SSF47473">
    <property type="entry name" value="EF-hand"/>
    <property type="match status" value="1"/>
</dbReference>
<dbReference type="CDD" id="cd00051">
    <property type="entry name" value="EFh"/>
    <property type="match status" value="1"/>
</dbReference>
<dbReference type="InterPro" id="IPR018247">
    <property type="entry name" value="EF_Hand_1_Ca_BS"/>
</dbReference>
<reference evidence="5" key="1">
    <citation type="submission" date="2014-12" db="EMBL/GenBank/DDBJ databases">
        <title>Insight into the proteome of Arion vulgaris.</title>
        <authorList>
            <person name="Aradska J."/>
            <person name="Bulat T."/>
            <person name="Smidak R."/>
            <person name="Sarate P."/>
            <person name="Gangsoo J."/>
            <person name="Sialana F."/>
            <person name="Bilban M."/>
            <person name="Lubec G."/>
        </authorList>
    </citation>
    <scope>NUCLEOTIDE SEQUENCE</scope>
    <source>
        <tissue evidence="5">Skin</tissue>
    </source>
</reference>
<evidence type="ECO:0000259" key="4">
    <source>
        <dbReference type="PROSITE" id="PS50222"/>
    </source>
</evidence>
<dbReference type="PANTHER" id="PTHR23048">
    <property type="entry name" value="MYOSIN LIGHT CHAIN 1, 3"/>
    <property type="match status" value="1"/>
</dbReference>
<dbReference type="GO" id="GO:0005509">
    <property type="term" value="F:calcium ion binding"/>
    <property type="evidence" value="ECO:0007669"/>
    <property type="project" value="InterPro"/>
</dbReference>
<dbReference type="AlphaFoldDB" id="A0A0B6ZYS9"/>
<feature type="domain" description="EF-hand" evidence="4">
    <location>
        <begin position="83"/>
        <end position="118"/>
    </location>
</feature>
<dbReference type="PROSITE" id="PS50222">
    <property type="entry name" value="EF_HAND_2"/>
    <property type="match status" value="3"/>
</dbReference>
<organism evidence="5">
    <name type="scientific">Arion vulgaris</name>
    <dbReference type="NCBI Taxonomy" id="1028688"/>
    <lineage>
        <taxon>Eukaryota</taxon>
        <taxon>Metazoa</taxon>
        <taxon>Spiralia</taxon>
        <taxon>Lophotrochozoa</taxon>
        <taxon>Mollusca</taxon>
        <taxon>Gastropoda</taxon>
        <taxon>Heterobranchia</taxon>
        <taxon>Euthyneura</taxon>
        <taxon>Panpulmonata</taxon>
        <taxon>Eupulmonata</taxon>
        <taxon>Stylommatophora</taxon>
        <taxon>Helicina</taxon>
        <taxon>Arionoidea</taxon>
        <taxon>Arionidae</taxon>
        <taxon>Arion</taxon>
    </lineage>
</organism>
<dbReference type="InterPro" id="IPR002048">
    <property type="entry name" value="EF_hand_dom"/>
</dbReference>
<dbReference type="PROSITE" id="PS00018">
    <property type="entry name" value="EF_HAND_1"/>
    <property type="match status" value="1"/>
</dbReference>
<dbReference type="InterPro" id="IPR050230">
    <property type="entry name" value="CALM/Myosin/TropC-like"/>
</dbReference>
<dbReference type="EMBL" id="HACG01026899">
    <property type="protein sequence ID" value="CEK73764.1"/>
    <property type="molecule type" value="Transcribed_RNA"/>
</dbReference>
<gene>
    <name evidence="5" type="primary">ORF88170</name>
    <name evidence="6" type="synonym">ORF88173</name>
</gene>
<accession>A0A0B6ZYS9</accession>
<dbReference type="EMBL" id="HACG01026898">
    <property type="protein sequence ID" value="CEK73763.1"/>
    <property type="molecule type" value="Transcribed_RNA"/>
</dbReference>
<dbReference type="Gene3D" id="1.10.238.10">
    <property type="entry name" value="EF-hand"/>
    <property type="match status" value="3"/>
</dbReference>